<evidence type="ECO:0000256" key="1">
    <source>
        <dbReference type="ARBA" id="ARBA00012411"/>
    </source>
</evidence>
<dbReference type="Pfam" id="PF00400">
    <property type="entry name" value="WD40"/>
    <property type="match status" value="2"/>
</dbReference>
<comment type="caution">
    <text evidence="11">The sequence shown here is derived from an EMBL/GenBank/DDBJ whole genome shotgun (WGS) entry which is preliminary data.</text>
</comment>
<evidence type="ECO:0000256" key="2">
    <source>
        <dbReference type="ARBA" id="ARBA00022679"/>
    </source>
</evidence>
<keyword evidence="12" id="KW-1185">Reference proteome</keyword>
<dbReference type="PROSITE" id="PS50011">
    <property type="entry name" value="PROTEIN_KINASE_DOM"/>
    <property type="match status" value="1"/>
</dbReference>
<dbReference type="GO" id="GO:0005524">
    <property type="term" value="F:ATP binding"/>
    <property type="evidence" value="ECO:0007669"/>
    <property type="project" value="UniProtKB-KW"/>
</dbReference>
<dbReference type="GO" id="GO:0004707">
    <property type="term" value="F:MAP kinase activity"/>
    <property type="evidence" value="ECO:0007669"/>
    <property type="project" value="UniProtKB-EC"/>
</dbReference>
<organism evidence="11 12">
    <name type="scientific">Dactylonectria estremocensis</name>
    <dbReference type="NCBI Taxonomy" id="1079267"/>
    <lineage>
        <taxon>Eukaryota</taxon>
        <taxon>Fungi</taxon>
        <taxon>Dikarya</taxon>
        <taxon>Ascomycota</taxon>
        <taxon>Pezizomycotina</taxon>
        <taxon>Sordariomycetes</taxon>
        <taxon>Hypocreomycetidae</taxon>
        <taxon>Hypocreales</taxon>
        <taxon>Nectriaceae</taxon>
        <taxon>Dactylonectria</taxon>
    </lineage>
</organism>
<keyword evidence="5" id="KW-0067">ATP-binding</keyword>
<feature type="domain" description="Protein kinase" evidence="10">
    <location>
        <begin position="48"/>
        <end position="301"/>
    </location>
</feature>
<evidence type="ECO:0000256" key="9">
    <source>
        <dbReference type="SAM" id="MobiDB-lite"/>
    </source>
</evidence>
<dbReference type="InterPro" id="IPR000719">
    <property type="entry name" value="Prot_kinase_dom"/>
</dbReference>
<evidence type="ECO:0000256" key="7">
    <source>
        <dbReference type="ARBA" id="ARBA00048130"/>
    </source>
</evidence>
<dbReference type="EC" id="2.7.11.24" evidence="1"/>
<dbReference type="InterPro" id="IPR011009">
    <property type="entry name" value="Kinase-like_dom_sf"/>
</dbReference>
<comment type="catalytic activity">
    <reaction evidence="7">
        <text>L-seryl-[protein] + ATP = O-phospho-L-seryl-[protein] + ADP + H(+)</text>
        <dbReference type="Rhea" id="RHEA:17989"/>
        <dbReference type="Rhea" id="RHEA-COMP:9863"/>
        <dbReference type="Rhea" id="RHEA-COMP:11604"/>
        <dbReference type="ChEBI" id="CHEBI:15378"/>
        <dbReference type="ChEBI" id="CHEBI:29999"/>
        <dbReference type="ChEBI" id="CHEBI:30616"/>
        <dbReference type="ChEBI" id="CHEBI:83421"/>
        <dbReference type="ChEBI" id="CHEBI:456216"/>
        <dbReference type="EC" id="2.7.11.24"/>
    </reaction>
    <physiologicalReaction direction="left-to-right" evidence="7">
        <dbReference type="Rhea" id="RHEA:17990"/>
    </physiologicalReaction>
</comment>
<comment type="catalytic activity">
    <reaction evidence="6">
        <text>L-threonyl-[protein] + ATP = O-phospho-L-threonyl-[protein] + ADP + H(+)</text>
        <dbReference type="Rhea" id="RHEA:46608"/>
        <dbReference type="Rhea" id="RHEA-COMP:11060"/>
        <dbReference type="Rhea" id="RHEA-COMP:11605"/>
        <dbReference type="ChEBI" id="CHEBI:15378"/>
        <dbReference type="ChEBI" id="CHEBI:30013"/>
        <dbReference type="ChEBI" id="CHEBI:30616"/>
        <dbReference type="ChEBI" id="CHEBI:61977"/>
        <dbReference type="ChEBI" id="CHEBI:456216"/>
        <dbReference type="EC" id="2.7.11.24"/>
    </reaction>
    <physiologicalReaction direction="left-to-right" evidence="6">
        <dbReference type="Rhea" id="RHEA:46609"/>
    </physiologicalReaction>
</comment>
<dbReference type="OrthoDB" id="10252171at2759"/>
<sequence length="743" mass="84301">MSDNLKLPDLVRDWELDNTIISDTCTIQASYITDPSKGLWRQRVEEKWERKERIGSGSFGVVWRYECVSGPQIGKVGAVKEMEPGERGASPNENKQLVREISTIVKFSHKQYRDCFVRSFGWYHNQRSIFIVIQYFTLGSLELYIEKPLPEGQTRLISSPNILVQNRGPQWWVKIADFGCSKNTGETLLRSHRVGTPAYLAHQMHPYFLSREDEDDGEYKDDTYTIAVDIWALGAIPFRIATGQLPFKTPPGRDLQLYVSGKPFPVDKSLSNACNLFIASTMAPCPHQRPAAEAALASDWITRPIPVEDSTPYAKPSYSQSTEDEEYSNEWTKVSDTWERNSTVPKVDQTSDTIRREPRETEAVCTEAKPRMFETMRTTKVSGSGFFIYALEVSLDGKWLAAIHNSTKEERSEVVVWAIDNVGHPVHRQGLPEAHAIQLGFTPDSRSLITNDHRDPDPVSFQNRGSLVIWELDVATKTFQRRTEHGYIEKNKLIYASALSSDDQRLILFYKDITRMPESYDVASWKLRSHNPTDEFVESWRRRADSAVEITILCTTGDSRRFLEAQAPWGSTCGKARFRGSDGITELGSESSDLSWARPHWRHSATKFSPDGKWIVVTYGSEKCEYGIDWPKGDPGPRGTLLKGCSMEEVRVLVSDGNPEAQILSIPFSPDSQILATGWDDGNISISNLHGLHFFNFFTKKPFKHKRPVCALAFLSNKPMLVSGSDEGDVMFWNIKGYSTRFW</sequence>
<dbReference type="PROSITE" id="PS50294">
    <property type="entry name" value="WD_REPEATS_REGION"/>
    <property type="match status" value="1"/>
</dbReference>
<dbReference type="PROSITE" id="PS50082">
    <property type="entry name" value="WD_REPEATS_2"/>
    <property type="match status" value="1"/>
</dbReference>
<accession>A0A9P9IQL9</accession>
<evidence type="ECO:0000256" key="8">
    <source>
        <dbReference type="PROSITE-ProRule" id="PRU00221"/>
    </source>
</evidence>
<dbReference type="InterPro" id="IPR015943">
    <property type="entry name" value="WD40/YVTN_repeat-like_dom_sf"/>
</dbReference>
<dbReference type="Gene3D" id="1.10.510.10">
    <property type="entry name" value="Transferase(Phosphotransferase) domain 1"/>
    <property type="match status" value="2"/>
</dbReference>
<dbReference type="Gene3D" id="2.130.10.10">
    <property type="entry name" value="YVTN repeat-like/Quinoprotein amine dehydrogenase"/>
    <property type="match status" value="1"/>
</dbReference>
<dbReference type="Pfam" id="PF00069">
    <property type="entry name" value="Pkinase"/>
    <property type="match status" value="1"/>
</dbReference>
<dbReference type="InterPro" id="IPR001245">
    <property type="entry name" value="Ser-Thr/Tyr_kinase_cat_dom"/>
</dbReference>
<dbReference type="InterPro" id="IPR050538">
    <property type="entry name" value="MAP_kinase_kinase_kinase"/>
</dbReference>
<feature type="repeat" description="WD" evidence="8">
    <location>
        <begin position="702"/>
        <end position="736"/>
    </location>
</feature>
<evidence type="ECO:0000256" key="5">
    <source>
        <dbReference type="ARBA" id="ARBA00022840"/>
    </source>
</evidence>
<dbReference type="Pfam" id="PF07714">
    <property type="entry name" value="PK_Tyr_Ser-Thr"/>
    <property type="match status" value="1"/>
</dbReference>
<dbReference type="InterPro" id="IPR001680">
    <property type="entry name" value="WD40_rpt"/>
</dbReference>
<dbReference type="SUPFAM" id="SSF50998">
    <property type="entry name" value="Quinoprotein alcohol dehydrogenase-like"/>
    <property type="match status" value="1"/>
</dbReference>
<name>A0A9P9IQL9_9HYPO</name>
<evidence type="ECO:0000256" key="6">
    <source>
        <dbReference type="ARBA" id="ARBA00047919"/>
    </source>
</evidence>
<proteinExistence type="predicted"/>
<keyword evidence="4 11" id="KW-0418">Kinase</keyword>
<evidence type="ECO:0000256" key="4">
    <source>
        <dbReference type="ARBA" id="ARBA00022777"/>
    </source>
</evidence>
<evidence type="ECO:0000313" key="11">
    <source>
        <dbReference type="EMBL" id="KAH7131538.1"/>
    </source>
</evidence>
<dbReference type="AlphaFoldDB" id="A0A9P9IQL9"/>
<dbReference type="PANTHER" id="PTHR48016">
    <property type="entry name" value="MAP KINASE KINASE KINASE SSK2-RELATED-RELATED"/>
    <property type="match status" value="1"/>
</dbReference>
<dbReference type="PANTHER" id="PTHR48016:SF56">
    <property type="entry name" value="MAPKK KINASE"/>
    <property type="match status" value="1"/>
</dbReference>
<keyword evidence="3" id="KW-0547">Nucleotide-binding</keyword>
<evidence type="ECO:0000313" key="12">
    <source>
        <dbReference type="Proteomes" id="UP000717696"/>
    </source>
</evidence>
<protein>
    <recommendedName>
        <fullName evidence="1">mitogen-activated protein kinase</fullName>
        <ecNumber evidence="1">2.7.11.24</ecNumber>
    </recommendedName>
</protein>
<reference evidence="11" key="1">
    <citation type="journal article" date="2021" name="Nat. Commun.">
        <title>Genetic determinants of endophytism in the Arabidopsis root mycobiome.</title>
        <authorList>
            <person name="Mesny F."/>
            <person name="Miyauchi S."/>
            <person name="Thiergart T."/>
            <person name="Pickel B."/>
            <person name="Atanasova L."/>
            <person name="Karlsson M."/>
            <person name="Huettel B."/>
            <person name="Barry K.W."/>
            <person name="Haridas S."/>
            <person name="Chen C."/>
            <person name="Bauer D."/>
            <person name="Andreopoulos W."/>
            <person name="Pangilinan J."/>
            <person name="LaButti K."/>
            <person name="Riley R."/>
            <person name="Lipzen A."/>
            <person name="Clum A."/>
            <person name="Drula E."/>
            <person name="Henrissat B."/>
            <person name="Kohler A."/>
            <person name="Grigoriev I.V."/>
            <person name="Martin F.M."/>
            <person name="Hacquard S."/>
        </authorList>
    </citation>
    <scope>NUCLEOTIDE SEQUENCE</scope>
    <source>
        <strain evidence="11">MPI-CAGE-AT-0021</strain>
    </source>
</reference>
<dbReference type="SMART" id="SM00320">
    <property type="entry name" value="WD40"/>
    <property type="match status" value="2"/>
</dbReference>
<gene>
    <name evidence="11" type="ORF">B0J13DRAFT_626611</name>
</gene>
<keyword evidence="2" id="KW-0808">Transferase</keyword>
<dbReference type="Proteomes" id="UP000717696">
    <property type="component" value="Unassembled WGS sequence"/>
</dbReference>
<evidence type="ECO:0000259" key="10">
    <source>
        <dbReference type="PROSITE" id="PS50011"/>
    </source>
</evidence>
<dbReference type="EMBL" id="JAGMUU010000019">
    <property type="protein sequence ID" value="KAH7131538.1"/>
    <property type="molecule type" value="Genomic_DNA"/>
</dbReference>
<keyword evidence="8" id="KW-0853">WD repeat</keyword>
<dbReference type="SUPFAM" id="SSF56112">
    <property type="entry name" value="Protein kinase-like (PK-like)"/>
    <property type="match status" value="1"/>
</dbReference>
<feature type="region of interest" description="Disordered" evidence="9">
    <location>
        <begin position="311"/>
        <end position="333"/>
    </location>
</feature>
<evidence type="ECO:0000256" key="3">
    <source>
        <dbReference type="ARBA" id="ARBA00022741"/>
    </source>
</evidence>
<dbReference type="InterPro" id="IPR011047">
    <property type="entry name" value="Quinoprotein_ADH-like_sf"/>
</dbReference>